<sequence>MTERARKTGLDTGSSPLLGSKFFPPDLLATCAAHDPRAIMFGCDAADAAQGWCRDDDGGAPFELDDRVYEGVGHWFSAAMVEDAVGFLVRVVDEGPRARGAERRARM</sequence>
<proteinExistence type="predicted"/>
<dbReference type="OrthoDB" id="2152248at2759"/>
<protein>
    <submittedName>
        <fullName evidence="1">Uncharacterized protein</fullName>
    </submittedName>
</protein>
<dbReference type="EMBL" id="KQ030531">
    <property type="protein sequence ID" value="KJZ73880.1"/>
    <property type="molecule type" value="Genomic_DNA"/>
</dbReference>
<gene>
    <name evidence="1" type="ORF">HIM_06773</name>
</gene>
<dbReference type="Proteomes" id="UP000054481">
    <property type="component" value="Unassembled WGS sequence"/>
</dbReference>
<reference evidence="1 2" key="1">
    <citation type="journal article" date="2014" name="Genome Biol. Evol.">
        <title>Comparative genomics and transcriptomics analyses reveal divergent lifestyle features of nematode endoparasitic fungus Hirsutella minnesotensis.</title>
        <authorList>
            <person name="Lai Y."/>
            <person name="Liu K."/>
            <person name="Zhang X."/>
            <person name="Zhang X."/>
            <person name="Li K."/>
            <person name="Wang N."/>
            <person name="Shu C."/>
            <person name="Wu Y."/>
            <person name="Wang C."/>
            <person name="Bushley K.E."/>
            <person name="Xiang M."/>
            <person name="Liu X."/>
        </authorList>
    </citation>
    <scope>NUCLEOTIDE SEQUENCE [LARGE SCALE GENOMIC DNA]</scope>
    <source>
        <strain evidence="1 2">3608</strain>
    </source>
</reference>
<name>A0A0F7ZNJ9_9HYPO</name>
<evidence type="ECO:0000313" key="1">
    <source>
        <dbReference type="EMBL" id="KJZ73880.1"/>
    </source>
</evidence>
<evidence type="ECO:0000313" key="2">
    <source>
        <dbReference type="Proteomes" id="UP000054481"/>
    </source>
</evidence>
<organism evidence="1 2">
    <name type="scientific">Hirsutella minnesotensis 3608</name>
    <dbReference type="NCBI Taxonomy" id="1043627"/>
    <lineage>
        <taxon>Eukaryota</taxon>
        <taxon>Fungi</taxon>
        <taxon>Dikarya</taxon>
        <taxon>Ascomycota</taxon>
        <taxon>Pezizomycotina</taxon>
        <taxon>Sordariomycetes</taxon>
        <taxon>Hypocreomycetidae</taxon>
        <taxon>Hypocreales</taxon>
        <taxon>Ophiocordycipitaceae</taxon>
        <taxon>Hirsutella</taxon>
    </lineage>
</organism>
<dbReference type="AlphaFoldDB" id="A0A0F7ZNJ9"/>
<keyword evidence="2" id="KW-1185">Reference proteome</keyword>
<accession>A0A0F7ZNJ9</accession>